<keyword evidence="2" id="KW-1185">Reference proteome</keyword>
<dbReference type="EMBL" id="AQFT01000108">
    <property type="protein sequence ID" value="EMZ23270.1"/>
    <property type="molecule type" value="Genomic_DNA"/>
</dbReference>
<dbReference type="STRING" id="1235802.C823_03692"/>
<dbReference type="AlphaFoldDB" id="N2AAZ9"/>
<evidence type="ECO:0000313" key="2">
    <source>
        <dbReference type="Proteomes" id="UP000012589"/>
    </source>
</evidence>
<sequence length="102" mass="11775">MGNIIDYNNLCTSDWSNSFRSINIVFLHFGTKKIKKLGLVDSINNILCNAIITKKFKYKETINSLIYFISLKTTNVFEVCIEEDNFESSLQMINKIIGEIKK</sequence>
<reference evidence="1 2" key="1">
    <citation type="journal article" date="2014" name="Genome Announc.">
        <title>Draft genome sequences of the altered schaedler flora, a defined bacterial community from gnotobiotic mice.</title>
        <authorList>
            <person name="Wannemuehler M.J."/>
            <person name="Overstreet A.M."/>
            <person name="Ward D.V."/>
            <person name="Phillips G.J."/>
        </authorList>
    </citation>
    <scope>NUCLEOTIDE SEQUENCE [LARGE SCALE GENOMIC DNA]</scope>
    <source>
        <strain evidence="1 2">ASF492</strain>
    </source>
</reference>
<proteinExistence type="predicted"/>
<accession>N2AAZ9</accession>
<gene>
    <name evidence="1" type="ORF">C823_03692</name>
</gene>
<dbReference type="HOGENOM" id="CLU_2273176_0_0_9"/>
<dbReference type="Proteomes" id="UP000012589">
    <property type="component" value="Unassembled WGS sequence"/>
</dbReference>
<name>N2AAZ9_9FIRM</name>
<organism evidence="1 2">
    <name type="scientific">Eubacterium plexicaudatum ASF492</name>
    <dbReference type="NCBI Taxonomy" id="1235802"/>
    <lineage>
        <taxon>Bacteria</taxon>
        <taxon>Bacillati</taxon>
        <taxon>Bacillota</taxon>
        <taxon>Clostridia</taxon>
        <taxon>Eubacteriales</taxon>
        <taxon>Eubacteriaceae</taxon>
        <taxon>Eubacterium</taxon>
    </lineage>
</organism>
<evidence type="ECO:0000313" key="1">
    <source>
        <dbReference type="EMBL" id="EMZ23270.1"/>
    </source>
</evidence>
<protein>
    <submittedName>
        <fullName evidence="1">Uncharacterized protein</fullName>
    </submittedName>
</protein>
<dbReference type="PATRIC" id="fig|1235802.3.peg.3900"/>
<comment type="caution">
    <text evidence="1">The sequence shown here is derived from an EMBL/GenBank/DDBJ whole genome shotgun (WGS) entry which is preliminary data.</text>
</comment>